<dbReference type="GO" id="GO:0006508">
    <property type="term" value="P:proteolysis"/>
    <property type="evidence" value="ECO:0007669"/>
    <property type="project" value="UniProtKB-KW"/>
</dbReference>
<keyword evidence="9 15" id="KW-0378">Hydrolase</keyword>
<feature type="binding site" evidence="15">
    <location>
        <position position="578"/>
    </location>
    <ligand>
        <name>Ca(2+)</name>
        <dbReference type="ChEBI" id="CHEBI:29108"/>
    </ligand>
</feature>
<dbReference type="PROSITE" id="PS00138">
    <property type="entry name" value="SUBTILASE_SER"/>
    <property type="match status" value="1"/>
</dbReference>
<keyword evidence="19" id="KW-1185">Reference proteome</keyword>
<proteinExistence type="predicted"/>
<dbReference type="InterPro" id="IPR030400">
    <property type="entry name" value="Sedolisin_dom"/>
</dbReference>
<dbReference type="SMART" id="SM00944">
    <property type="entry name" value="Pro-kuma_activ"/>
    <property type="match status" value="1"/>
</dbReference>
<name>A0A8H4VR37_9AGAR</name>
<comment type="cofactor">
    <cofactor evidence="15">
        <name>Ca(2+)</name>
        <dbReference type="ChEBI" id="CHEBI:29108"/>
    </cofactor>
    <text evidence="15">Binds 1 Ca(2+) ion per subunit.</text>
</comment>
<dbReference type="GO" id="GO:0008240">
    <property type="term" value="F:tripeptidyl-peptidase activity"/>
    <property type="evidence" value="ECO:0007669"/>
    <property type="project" value="UniProtKB-EC"/>
</dbReference>
<evidence type="ECO:0000256" key="6">
    <source>
        <dbReference type="ARBA" id="ARBA00022670"/>
    </source>
</evidence>
<keyword evidence="5" id="KW-0964">Secreted</keyword>
<dbReference type="SUPFAM" id="SSF52743">
    <property type="entry name" value="Subtilisin-like"/>
    <property type="match status" value="1"/>
</dbReference>
<keyword evidence="11 15" id="KW-0106">Calcium</keyword>
<dbReference type="GO" id="GO:0004252">
    <property type="term" value="F:serine-type endopeptidase activity"/>
    <property type="evidence" value="ECO:0007669"/>
    <property type="project" value="UniProtKB-UniRule"/>
</dbReference>
<dbReference type="Pfam" id="PF09286">
    <property type="entry name" value="Pro-kuma_activ"/>
    <property type="match status" value="1"/>
</dbReference>
<gene>
    <name evidence="18" type="ORF">D9613_004978</name>
</gene>
<feature type="signal peptide" evidence="16">
    <location>
        <begin position="1"/>
        <end position="17"/>
    </location>
</feature>
<feature type="active site" description="Charge relay system" evidence="15">
    <location>
        <position position="301"/>
    </location>
</feature>
<dbReference type="EMBL" id="JAACJL010000016">
    <property type="protein sequence ID" value="KAF4619781.1"/>
    <property type="molecule type" value="Genomic_DNA"/>
</dbReference>
<evidence type="ECO:0000259" key="17">
    <source>
        <dbReference type="PROSITE" id="PS51695"/>
    </source>
</evidence>
<feature type="domain" description="Peptidase S53" evidence="17">
    <location>
        <begin position="221"/>
        <end position="600"/>
    </location>
</feature>
<protein>
    <recommendedName>
        <fullName evidence="4">tripeptidyl-peptidase II</fullName>
        <ecNumber evidence="4">3.4.14.10</ecNumber>
    </recommendedName>
</protein>
<organism evidence="18 19">
    <name type="scientific">Agrocybe pediades</name>
    <dbReference type="NCBI Taxonomy" id="84607"/>
    <lineage>
        <taxon>Eukaryota</taxon>
        <taxon>Fungi</taxon>
        <taxon>Dikarya</taxon>
        <taxon>Basidiomycota</taxon>
        <taxon>Agaricomycotina</taxon>
        <taxon>Agaricomycetes</taxon>
        <taxon>Agaricomycetidae</taxon>
        <taxon>Agaricales</taxon>
        <taxon>Agaricineae</taxon>
        <taxon>Strophariaceae</taxon>
        <taxon>Agrocybe</taxon>
    </lineage>
</organism>
<keyword evidence="8 16" id="KW-0732">Signal</keyword>
<dbReference type="EC" id="3.4.14.10" evidence="4"/>
<feature type="active site" description="Charge relay system" evidence="15">
    <location>
        <position position="297"/>
    </location>
</feature>
<evidence type="ECO:0000256" key="8">
    <source>
        <dbReference type="ARBA" id="ARBA00022729"/>
    </source>
</evidence>
<dbReference type="GO" id="GO:0005576">
    <property type="term" value="C:extracellular region"/>
    <property type="evidence" value="ECO:0007669"/>
    <property type="project" value="UniProtKB-SubCell"/>
</dbReference>
<feature type="binding site" evidence="15">
    <location>
        <position position="560"/>
    </location>
    <ligand>
        <name>Ca(2+)</name>
        <dbReference type="ChEBI" id="CHEBI:29108"/>
    </ligand>
</feature>
<dbReference type="Gene3D" id="3.40.50.200">
    <property type="entry name" value="Peptidase S8/S53 domain"/>
    <property type="match status" value="1"/>
</dbReference>
<evidence type="ECO:0000256" key="12">
    <source>
        <dbReference type="ARBA" id="ARBA00023026"/>
    </source>
</evidence>
<keyword evidence="6 15" id="KW-0645">Protease</keyword>
<keyword evidence="14" id="KW-0325">Glycoprotein</keyword>
<feature type="binding site" evidence="15">
    <location>
        <position position="559"/>
    </location>
    <ligand>
        <name>Ca(2+)</name>
        <dbReference type="ChEBI" id="CHEBI:29108"/>
    </ligand>
</feature>
<evidence type="ECO:0000256" key="9">
    <source>
        <dbReference type="ARBA" id="ARBA00022801"/>
    </source>
</evidence>
<keyword evidence="7 15" id="KW-0479">Metal-binding</keyword>
<dbReference type="CDD" id="cd11377">
    <property type="entry name" value="Pro-peptidase_S53"/>
    <property type="match status" value="1"/>
</dbReference>
<evidence type="ECO:0000256" key="13">
    <source>
        <dbReference type="ARBA" id="ARBA00023145"/>
    </source>
</evidence>
<keyword evidence="13" id="KW-0865">Zymogen</keyword>
<feature type="chain" id="PRO_5034393001" description="tripeptidyl-peptidase II" evidence="16">
    <location>
        <begin position="18"/>
        <end position="604"/>
    </location>
</feature>
<dbReference type="InterPro" id="IPR015366">
    <property type="entry name" value="S53_propep"/>
</dbReference>
<dbReference type="FunFam" id="3.40.50.200:FF:000015">
    <property type="entry name" value="Tripeptidyl peptidase A"/>
    <property type="match status" value="1"/>
</dbReference>
<dbReference type="PROSITE" id="PS51695">
    <property type="entry name" value="SEDOLISIN"/>
    <property type="match status" value="1"/>
</dbReference>
<dbReference type="SUPFAM" id="SSF54897">
    <property type="entry name" value="Protease propeptides/inhibitors"/>
    <property type="match status" value="1"/>
</dbReference>
<feature type="active site" description="Charge relay system" evidence="15">
    <location>
        <position position="517"/>
    </location>
</feature>
<evidence type="ECO:0000256" key="10">
    <source>
        <dbReference type="ARBA" id="ARBA00022825"/>
    </source>
</evidence>
<dbReference type="PANTHER" id="PTHR14218:SF15">
    <property type="entry name" value="TRIPEPTIDYL-PEPTIDASE 1"/>
    <property type="match status" value="1"/>
</dbReference>
<dbReference type="InterPro" id="IPR050819">
    <property type="entry name" value="Tripeptidyl-peptidase_I"/>
</dbReference>
<dbReference type="CDD" id="cd04056">
    <property type="entry name" value="Peptidases_S53"/>
    <property type="match status" value="1"/>
</dbReference>
<comment type="function">
    <text evidence="2">Secreted tripeptidyl-peptidase which degrades proteins at acidic pHs and is involved in virulence.</text>
</comment>
<dbReference type="PANTHER" id="PTHR14218">
    <property type="entry name" value="PROTEASE S8 TRIPEPTIDYL PEPTIDASE I CLN2"/>
    <property type="match status" value="1"/>
</dbReference>
<feature type="binding site" evidence="15">
    <location>
        <position position="580"/>
    </location>
    <ligand>
        <name>Ca(2+)</name>
        <dbReference type="ChEBI" id="CHEBI:29108"/>
    </ligand>
</feature>
<dbReference type="InterPro" id="IPR023828">
    <property type="entry name" value="Peptidase_S8_Ser-AS"/>
</dbReference>
<evidence type="ECO:0000256" key="2">
    <source>
        <dbReference type="ARBA" id="ARBA00002451"/>
    </source>
</evidence>
<evidence type="ECO:0000256" key="11">
    <source>
        <dbReference type="ARBA" id="ARBA00022837"/>
    </source>
</evidence>
<keyword evidence="12" id="KW-0843">Virulence</keyword>
<evidence type="ECO:0000256" key="7">
    <source>
        <dbReference type="ARBA" id="ARBA00022723"/>
    </source>
</evidence>
<comment type="caution">
    <text evidence="18">The sequence shown here is derived from an EMBL/GenBank/DDBJ whole genome shotgun (WGS) entry which is preliminary data.</text>
</comment>
<dbReference type="AlphaFoldDB" id="A0A8H4VR37"/>
<evidence type="ECO:0000256" key="16">
    <source>
        <dbReference type="SAM" id="SignalP"/>
    </source>
</evidence>
<evidence type="ECO:0000256" key="3">
    <source>
        <dbReference type="ARBA" id="ARBA00004239"/>
    </source>
</evidence>
<evidence type="ECO:0000256" key="1">
    <source>
        <dbReference type="ARBA" id="ARBA00001910"/>
    </source>
</evidence>
<evidence type="ECO:0000256" key="5">
    <source>
        <dbReference type="ARBA" id="ARBA00022525"/>
    </source>
</evidence>
<evidence type="ECO:0000313" key="18">
    <source>
        <dbReference type="EMBL" id="KAF4619781.1"/>
    </source>
</evidence>
<comment type="subcellular location">
    <subcellularLocation>
        <location evidence="3">Secreted</location>
        <location evidence="3">Extracellular space</location>
    </subcellularLocation>
</comment>
<evidence type="ECO:0000256" key="14">
    <source>
        <dbReference type="ARBA" id="ARBA00023180"/>
    </source>
</evidence>
<accession>A0A8H4VR37</accession>
<keyword evidence="10 15" id="KW-0720">Serine protease</keyword>
<evidence type="ECO:0000256" key="15">
    <source>
        <dbReference type="PROSITE-ProRule" id="PRU01032"/>
    </source>
</evidence>
<comment type="catalytic activity">
    <reaction evidence="1">
        <text>Release of an N-terminal tripeptide from a polypeptide.</text>
        <dbReference type="EC" id="3.4.14.10"/>
    </reaction>
</comment>
<reference evidence="18 19" key="1">
    <citation type="submission" date="2019-12" db="EMBL/GenBank/DDBJ databases">
        <authorList>
            <person name="Floudas D."/>
            <person name="Bentzer J."/>
            <person name="Ahren D."/>
            <person name="Johansson T."/>
            <person name="Persson P."/>
            <person name="Tunlid A."/>
        </authorList>
    </citation>
    <scope>NUCLEOTIDE SEQUENCE [LARGE SCALE GENOMIC DNA]</scope>
    <source>
        <strain evidence="18 19">CBS 102.39</strain>
    </source>
</reference>
<sequence length="604" mass="65559">MRVFLGLVALATSCAVAVPSAFKTKEEIYAPRGWVKKTRPAPDHSIALRIGLPQPNFSLLEKQLYEVSDPDHERYGQHLSKEEVEDLVSPHPQSLNAVDEWLAGFGLGEKDLVRSPAKDWVIITVPVSVAEDMLDTKYHVWEHTESGDQLVRTTSYRLPSHLHEHIEVIQPTTMFGRFKGYKSTIYNIEEIPEVTTQQASAKAASFNALSGVTVDPSCNTTVTISCLKQLYNAVGYEASPDPRNSIGITGYLEQFANIQDLQSFYAEQRPDALNSTFDFIPIKGGLNNQTLSEAGAEANLDVQFAFGVSHPIPATFFSTAGRPPFKPDLITTSNTNEPYGDWVDFVLGMKNPPLTISTSYGDDEQTVPEAYARRVCASFAQLGARGVSLLFSSGDNGVGDGNSNPATQKCITNDGKNTTQFIPAFPASCPYVTAVGGTAHIPEVAVSRFFSGGGFSNYFPRPLYQEIAVRKYLKNLPKGTYKGLFNPAGRAYPDVSALSDRYRIWLSGRPVLIGGTSASSPAVAGFVALLNDARFKAHKKSLGFLNPLLYTYGLPGFNDITSGNNAGCGTTGFNATAGWDPVTGLGTPNFFKLKSIVTSPFTIL</sequence>
<dbReference type="InterPro" id="IPR036852">
    <property type="entry name" value="Peptidase_S8/S53_dom_sf"/>
</dbReference>
<evidence type="ECO:0000256" key="4">
    <source>
        <dbReference type="ARBA" id="ARBA00012462"/>
    </source>
</evidence>
<dbReference type="Proteomes" id="UP000521872">
    <property type="component" value="Unassembled WGS sequence"/>
</dbReference>
<evidence type="ECO:0000313" key="19">
    <source>
        <dbReference type="Proteomes" id="UP000521872"/>
    </source>
</evidence>
<dbReference type="GO" id="GO:0046872">
    <property type="term" value="F:metal ion binding"/>
    <property type="evidence" value="ECO:0007669"/>
    <property type="project" value="UniProtKB-UniRule"/>
</dbReference>